<protein>
    <submittedName>
        <fullName evidence="2">Uncharacterized protein</fullName>
    </submittedName>
</protein>
<evidence type="ECO:0000313" key="2">
    <source>
        <dbReference type="EMBL" id="EHA21128.1"/>
    </source>
</evidence>
<dbReference type="AlphaFoldDB" id="G3Y732"/>
<sequence>RPGVKTIPSRGFSRIVGGAPDPAKVQGSAGRGTLAPDKPISG</sequence>
<comment type="caution">
    <text evidence="2">The sequence shown here is derived from an EMBL/GenBank/DDBJ whole genome shotgun (WGS) entry which is preliminary data.</text>
</comment>
<dbReference type="HOGENOM" id="CLU_3263211_0_0_1"/>
<proteinExistence type="predicted"/>
<accession>G3Y732</accession>
<organism evidence="2 3">
    <name type="scientific">Aspergillus niger (strain ATCC 1015 / CBS 113.46 / FGSC A1144 / LSHB Ac4 / NCTC 3858a / NRRL 328 / USDA 3528.7)</name>
    <dbReference type="NCBI Taxonomy" id="380704"/>
    <lineage>
        <taxon>Eukaryota</taxon>
        <taxon>Fungi</taxon>
        <taxon>Dikarya</taxon>
        <taxon>Ascomycota</taxon>
        <taxon>Pezizomycotina</taxon>
        <taxon>Eurotiomycetes</taxon>
        <taxon>Eurotiomycetidae</taxon>
        <taxon>Eurotiales</taxon>
        <taxon>Aspergillaceae</taxon>
        <taxon>Aspergillus</taxon>
        <taxon>Aspergillus subgen. Circumdati</taxon>
    </lineage>
</organism>
<feature type="region of interest" description="Disordered" evidence="1">
    <location>
        <begin position="1"/>
        <end position="42"/>
    </location>
</feature>
<feature type="non-terminal residue" evidence="2">
    <location>
        <position position="1"/>
    </location>
</feature>
<gene>
    <name evidence="2" type="ORF">ASPNIDRAFT_144178</name>
</gene>
<evidence type="ECO:0000256" key="1">
    <source>
        <dbReference type="SAM" id="MobiDB-lite"/>
    </source>
</evidence>
<dbReference type="Proteomes" id="UP000009038">
    <property type="component" value="Unassembled WGS sequence"/>
</dbReference>
<dbReference type="EMBL" id="ACJE01000015">
    <property type="protein sequence ID" value="EHA21128.1"/>
    <property type="molecule type" value="Genomic_DNA"/>
</dbReference>
<reference evidence="2 3" key="1">
    <citation type="journal article" date="2011" name="Genome Res.">
        <title>Comparative genomics of citric-acid-producing Aspergillus niger ATCC 1015 versus enzyme-producing CBS 513.88.</title>
        <authorList>
            <person name="Andersen M.R."/>
            <person name="Salazar M.P."/>
            <person name="Schaap P.J."/>
            <person name="van de Vondervoort P.J."/>
            <person name="Culley D."/>
            <person name="Thykaer J."/>
            <person name="Frisvad J.C."/>
            <person name="Nielsen K.F."/>
            <person name="Albang R."/>
            <person name="Albermann K."/>
            <person name="Berka R.M."/>
            <person name="Braus G.H."/>
            <person name="Braus-Stromeyer S.A."/>
            <person name="Corrochano L.M."/>
            <person name="Dai Z."/>
            <person name="van Dijck P.W."/>
            <person name="Hofmann G."/>
            <person name="Lasure L.L."/>
            <person name="Magnuson J.K."/>
            <person name="Menke H."/>
            <person name="Meijer M."/>
            <person name="Meijer S.L."/>
            <person name="Nielsen J.B."/>
            <person name="Nielsen M.L."/>
            <person name="van Ooyen A.J."/>
            <person name="Pel H.J."/>
            <person name="Poulsen L."/>
            <person name="Samson R.A."/>
            <person name="Stam H."/>
            <person name="Tsang A."/>
            <person name="van den Brink J.M."/>
            <person name="Atkins A."/>
            <person name="Aerts A."/>
            <person name="Shapiro H."/>
            <person name="Pangilinan J."/>
            <person name="Salamov A."/>
            <person name="Lou Y."/>
            <person name="Lindquist E."/>
            <person name="Lucas S."/>
            <person name="Grimwood J."/>
            <person name="Grigoriev I.V."/>
            <person name="Kubicek C.P."/>
            <person name="Martinez D."/>
            <person name="van Peij N.N."/>
            <person name="Roubos J.A."/>
            <person name="Nielsen J."/>
            <person name="Baker S.E."/>
        </authorList>
    </citation>
    <scope>NUCLEOTIDE SEQUENCE [LARGE SCALE GENOMIC DNA]</scope>
    <source>
        <strain evidence="3">ATCC 1015 / CBS 113.46 / FGSC A1144 / LSHB Ac4 / NCTC 3858a / NRRL 328 / USDA 3528.7</strain>
    </source>
</reference>
<evidence type="ECO:0000313" key="3">
    <source>
        <dbReference type="Proteomes" id="UP000009038"/>
    </source>
</evidence>
<name>G3Y732_ASPNA</name>